<name>A0AA85APP6_9TREM</name>
<dbReference type="WBParaSite" id="SMRG1_93520.6">
    <property type="protein sequence ID" value="SMRG1_93520.6"/>
    <property type="gene ID" value="SMRG1_93520"/>
</dbReference>
<feature type="transmembrane region" description="Helical" evidence="1">
    <location>
        <begin position="135"/>
        <end position="152"/>
    </location>
</feature>
<keyword evidence="1" id="KW-1133">Transmembrane helix</keyword>
<reference evidence="3" key="1">
    <citation type="submission" date="2023-11" db="UniProtKB">
        <authorList>
            <consortium name="WormBaseParasite"/>
        </authorList>
    </citation>
    <scope>IDENTIFICATION</scope>
</reference>
<feature type="transmembrane region" description="Helical" evidence="1">
    <location>
        <begin position="76"/>
        <end position="96"/>
    </location>
</feature>
<dbReference type="Proteomes" id="UP000050790">
    <property type="component" value="Unassembled WGS sequence"/>
</dbReference>
<evidence type="ECO:0000256" key="1">
    <source>
        <dbReference type="SAM" id="Phobius"/>
    </source>
</evidence>
<accession>A0AA85APP6</accession>
<feature type="transmembrane region" description="Helical" evidence="1">
    <location>
        <begin position="164"/>
        <end position="187"/>
    </location>
</feature>
<feature type="transmembrane region" description="Helical" evidence="1">
    <location>
        <begin position="193"/>
        <end position="215"/>
    </location>
</feature>
<keyword evidence="1" id="KW-0472">Membrane</keyword>
<sequence>MANCSQISTEFTLMKSENDCNYTNETLIYDCIIQKLFHNPGCLKVRDDNLSIPVDLSSKTLNISCNYTIVCFPDPIALSGLIITLIGLVLGLIIIFNRYLFTAPRKNNAFIVITLIILIVGAAFLMFYAQWYEQLISISTATLLLIIAIFLSEKPDRIKRKWKILLFAMCGGFLFTGFILMVVWLILKSTGLQVAIMVCWCGAMFIVMTFTKYYLKKYYEHEQNSKLYNVFVLVYENIILVITLQISLNATIDCRLSNQKMIEHNNSKLFH</sequence>
<organism evidence="2 3">
    <name type="scientific">Schistosoma margrebowiei</name>
    <dbReference type="NCBI Taxonomy" id="48269"/>
    <lineage>
        <taxon>Eukaryota</taxon>
        <taxon>Metazoa</taxon>
        <taxon>Spiralia</taxon>
        <taxon>Lophotrochozoa</taxon>
        <taxon>Platyhelminthes</taxon>
        <taxon>Trematoda</taxon>
        <taxon>Digenea</taxon>
        <taxon>Strigeidida</taxon>
        <taxon>Schistosomatoidea</taxon>
        <taxon>Schistosomatidae</taxon>
        <taxon>Schistosoma</taxon>
    </lineage>
</organism>
<protein>
    <submittedName>
        <fullName evidence="3">Uncharacterized protein</fullName>
    </submittedName>
</protein>
<dbReference type="AlphaFoldDB" id="A0AA85APP6"/>
<evidence type="ECO:0000313" key="3">
    <source>
        <dbReference type="WBParaSite" id="SMRG1_93520.6"/>
    </source>
</evidence>
<proteinExistence type="predicted"/>
<evidence type="ECO:0000313" key="2">
    <source>
        <dbReference type="Proteomes" id="UP000050790"/>
    </source>
</evidence>
<keyword evidence="1" id="KW-0812">Transmembrane</keyword>
<feature type="transmembrane region" description="Helical" evidence="1">
    <location>
        <begin position="108"/>
        <end position="129"/>
    </location>
</feature>
<feature type="transmembrane region" description="Helical" evidence="1">
    <location>
        <begin position="227"/>
        <end position="248"/>
    </location>
</feature>